<dbReference type="SMART" id="SM00028">
    <property type="entry name" value="TPR"/>
    <property type="match status" value="3"/>
</dbReference>
<accession>A0A556QQG3</accession>
<sequence>MNVSSSFAARLLAGLLSLCMVSLPSFATCGGGGGGGKGGVVPNSKPTDTFRVSWKSLPPGKPAPKDAGVSLVILWFPVALDVAATSPLQRSAELTALGARCVFTGLVTPGNRELRKAHGIADDKEAVVITTREGVELNRVVATPDPVLTLEQVEGLTRSALASREAQLEALFASAAKKKSAGDTAGAAADLKTIWAERCLFAPQAQRAADALKVLGIIVTASASDQRLLDPAFAPLTGPALQTVRTALESGLKAELEARYAEAEEHYVHAVTLAPNDATALRFLGEFYRHQTGQWDRAGRLFNRILENPSDPIARAVALHGLGKMTIHAGRFAEGLAMFEQSLDAYPLPITYRNLAVYWFSEKQSDKAAGYMRQALALDLADTYNQIFAAVYLAAAGQTEDALKVARANEHVLEASYNLAAIWAQAGDRAKAMELLRRQFYTYEQYDAVRAMEMKEAREDYMFTSLHADAAFDTLTKDAKNAWMIGREFCAPDQLIPLTAAPGPRM</sequence>
<evidence type="ECO:0000313" key="3">
    <source>
        <dbReference type="Proteomes" id="UP000315648"/>
    </source>
</evidence>
<name>A0A556QQG3_9BACT</name>
<protein>
    <submittedName>
        <fullName evidence="2">Tetratricopeptide repeat protein</fullName>
    </submittedName>
</protein>
<evidence type="ECO:0000256" key="1">
    <source>
        <dbReference type="SAM" id="SignalP"/>
    </source>
</evidence>
<dbReference type="Proteomes" id="UP000315648">
    <property type="component" value="Unassembled WGS sequence"/>
</dbReference>
<dbReference type="SUPFAM" id="SSF48452">
    <property type="entry name" value="TPR-like"/>
    <property type="match status" value="1"/>
</dbReference>
<evidence type="ECO:0000313" key="2">
    <source>
        <dbReference type="EMBL" id="TSJ78887.1"/>
    </source>
</evidence>
<proteinExistence type="predicted"/>
<reference evidence="2 3" key="1">
    <citation type="submission" date="2019-07" db="EMBL/GenBank/DDBJ databases">
        <title>Description of 53C-WASEF.</title>
        <authorList>
            <person name="Pitt A."/>
            <person name="Hahn M.W."/>
        </authorList>
    </citation>
    <scope>NUCLEOTIDE SEQUENCE [LARGE SCALE GENOMIC DNA]</scope>
    <source>
        <strain evidence="2 3">53C-WASEF</strain>
    </source>
</reference>
<dbReference type="Gene3D" id="1.25.40.10">
    <property type="entry name" value="Tetratricopeptide repeat domain"/>
    <property type="match status" value="2"/>
</dbReference>
<keyword evidence="1" id="KW-0732">Signal</keyword>
<organism evidence="2 3">
    <name type="scientific">Rariglobus hedericola</name>
    <dbReference type="NCBI Taxonomy" id="2597822"/>
    <lineage>
        <taxon>Bacteria</taxon>
        <taxon>Pseudomonadati</taxon>
        <taxon>Verrucomicrobiota</taxon>
        <taxon>Opitutia</taxon>
        <taxon>Opitutales</taxon>
        <taxon>Opitutaceae</taxon>
        <taxon>Rariglobus</taxon>
    </lineage>
</organism>
<gene>
    <name evidence="2" type="ORF">FPL22_06170</name>
</gene>
<dbReference type="InterPro" id="IPR019734">
    <property type="entry name" value="TPR_rpt"/>
</dbReference>
<dbReference type="InterPro" id="IPR011990">
    <property type="entry name" value="TPR-like_helical_dom_sf"/>
</dbReference>
<dbReference type="AlphaFoldDB" id="A0A556QQG3"/>
<feature type="chain" id="PRO_5021862541" evidence="1">
    <location>
        <begin position="28"/>
        <end position="506"/>
    </location>
</feature>
<dbReference type="RefSeq" id="WP_144229228.1">
    <property type="nucleotide sequence ID" value="NZ_CBCRVV010000019.1"/>
</dbReference>
<feature type="signal peptide" evidence="1">
    <location>
        <begin position="1"/>
        <end position="27"/>
    </location>
</feature>
<dbReference type="EMBL" id="VMBG01000001">
    <property type="protein sequence ID" value="TSJ78887.1"/>
    <property type="molecule type" value="Genomic_DNA"/>
</dbReference>
<keyword evidence="3" id="KW-1185">Reference proteome</keyword>
<comment type="caution">
    <text evidence="2">The sequence shown here is derived from an EMBL/GenBank/DDBJ whole genome shotgun (WGS) entry which is preliminary data.</text>
</comment>